<accession>A0A2Z7BY91</accession>
<evidence type="ECO:0000256" key="1">
    <source>
        <dbReference type="SAM" id="MobiDB-lite"/>
    </source>
</evidence>
<protein>
    <recommendedName>
        <fullName evidence="4">Dystroglycan-like</fullName>
    </recommendedName>
</protein>
<feature type="compositionally biased region" description="Polar residues" evidence="1">
    <location>
        <begin position="765"/>
        <end position="789"/>
    </location>
</feature>
<evidence type="ECO:0008006" key="4">
    <source>
        <dbReference type="Google" id="ProtNLM"/>
    </source>
</evidence>
<evidence type="ECO:0000313" key="3">
    <source>
        <dbReference type="Proteomes" id="UP000250235"/>
    </source>
</evidence>
<organism evidence="2 3">
    <name type="scientific">Dorcoceras hygrometricum</name>
    <dbReference type="NCBI Taxonomy" id="472368"/>
    <lineage>
        <taxon>Eukaryota</taxon>
        <taxon>Viridiplantae</taxon>
        <taxon>Streptophyta</taxon>
        <taxon>Embryophyta</taxon>
        <taxon>Tracheophyta</taxon>
        <taxon>Spermatophyta</taxon>
        <taxon>Magnoliopsida</taxon>
        <taxon>eudicotyledons</taxon>
        <taxon>Gunneridae</taxon>
        <taxon>Pentapetalae</taxon>
        <taxon>asterids</taxon>
        <taxon>lamiids</taxon>
        <taxon>Lamiales</taxon>
        <taxon>Gesneriaceae</taxon>
        <taxon>Didymocarpoideae</taxon>
        <taxon>Trichosporeae</taxon>
        <taxon>Loxocarpinae</taxon>
        <taxon>Dorcoceras</taxon>
    </lineage>
</organism>
<evidence type="ECO:0000313" key="2">
    <source>
        <dbReference type="EMBL" id="KZV39266.1"/>
    </source>
</evidence>
<feature type="region of interest" description="Disordered" evidence="1">
    <location>
        <begin position="760"/>
        <end position="789"/>
    </location>
</feature>
<gene>
    <name evidence="2" type="ORF">F511_14567</name>
</gene>
<proteinExistence type="predicted"/>
<dbReference type="Proteomes" id="UP000250235">
    <property type="component" value="Unassembled WGS sequence"/>
</dbReference>
<dbReference type="AlphaFoldDB" id="A0A2Z7BY91"/>
<name>A0A2Z7BY91_9LAMI</name>
<reference evidence="2 3" key="1">
    <citation type="journal article" date="2015" name="Proc. Natl. Acad. Sci. U.S.A.">
        <title>The resurrection genome of Boea hygrometrica: A blueprint for survival of dehydration.</title>
        <authorList>
            <person name="Xiao L."/>
            <person name="Yang G."/>
            <person name="Zhang L."/>
            <person name="Yang X."/>
            <person name="Zhao S."/>
            <person name="Ji Z."/>
            <person name="Zhou Q."/>
            <person name="Hu M."/>
            <person name="Wang Y."/>
            <person name="Chen M."/>
            <person name="Xu Y."/>
            <person name="Jin H."/>
            <person name="Xiao X."/>
            <person name="Hu G."/>
            <person name="Bao F."/>
            <person name="Hu Y."/>
            <person name="Wan P."/>
            <person name="Li L."/>
            <person name="Deng X."/>
            <person name="Kuang T."/>
            <person name="Xiang C."/>
            <person name="Zhu J.K."/>
            <person name="Oliver M.J."/>
            <person name="He Y."/>
        </authorList>
    </citation>
    <scope>NUCLEOTIDE SEQUENCE [LARGE SCALE GENOMIC DNA]</scope>
    <source>
        <strain evidence="3">cv. XS01</strain>
    </source>
</reference>
<dbReference type="EMBL" id="KV001286">
    <property type="protein sequence ID" value="KZV39266.1"/>
    <property type="molecule type" value="Genomic_DNA"/>
</dbReference>
<dbReference type="OrthoDB" id="2011474at2759"/>
<sequence length="789" mass="87777">MASSLISNSHHIDFDSVFDMYDASLEQVFETLIATGLKNFLGCPAVFYEAALTEFFTNGSVREDGMVVSTIKGTTVEISESLFATTFDLPTEGLTDLSDVPKNLVFDARSLFSESKEQVSISCLKKELKIQYRLLHDILAKTLFVKAGSFDAVTHDRFLLMTAITFDVKVNWSNLLFGVLQAMVTPGSRQAKGFAIQIGVLLQNVQGLVLGESKGFPKSRILDAKTVHRFVHINEKVGLEESAASPRVKRTPVKKSVFKKRPALGVEDAPVIKKKRTTKGKPVVIAQEAVPPQTVEATTIAPVEQLSVPKRKSQKRKRKLVLEDATVVQKSVDEMVERVDAPVPAYVEQTAVVPVVEDDKQSDRAETWFDRAFDEMLRNDSPVVTPSDTDEEEETIDVGAAGGDQQVQFSAEGTTDDELLSIEEHQARIPFNASLLSTLAPTITKIRFGQGIEFREVDAYKASLPQIDASDKGKGILVEDDVQGHPTREIFSLICADIEFLIALRENVIEDVYIFVSSFSLRKLATLQSEDIFAKEGQVLSWAETDSSFVAIQRQRLIIAKYRELLLRKFIEASRKNFVSGTPTSAIDLKVLKLMGAAHLFALKDLLRHMREHQLEWTRPSSSSLFEGPVIDRGFFIPPNHHSITSKCWIRAKIMVDGSWLILEGVDYWRPINTPVNSRHWEALPQRPYLDDLAHSVFLLNLSKTLVPGLLFQGLLVLFGLRSVWKPFNFLSLAVYDQLDLLSLSTQIGDLVDYIHGGDAKKGEGSSSRRPLPTPVNQGESSGNVIKTT</sequence>
<keyword evidence="3" id="KW-1185">Reference proteome</keyword>